<dbReference type="Gene3D" id="1.10.101.10">
    <property type="entry name" value="PGBD-like superfamily/PGBD"/>
    <property type="match status" value="2"/>
</dbReference>
<evidence type="ECO:0000256" key="7">
    <source>
        <dbReference type="ARBA" id="ARBA00023049"/>
    </source>
</evidence>
<evidence type="ECO:0000256" key="3">
    <source>
        <dbReference type="ARBA" id="ARBA00022729"/>
    </source>
</evidence>
<keyword evidence="7" id="KW-0482">Metalloprotease</keyword>
<evidence type="ECO:0000313" key="10">
    <source>
        <dbReference type="Proteomes" id="UP001500280"/>
    </source>
</evidence>
<feature type="domain" description="Peptidoglycan binding-like" evidence="8">
    <location>
        <begin position="112"/>
        <end position="165"/>
    </location>
</feature>
<dbReference type="RefSeq" id="WP_344148519.1">
    <property type="nucleotide sequence ID" value="NZ_BAAANF010000006.1"/>
</dbReference>
<dbReference type="InterPro" id="IPR036366">
    <property type="entry name" value="PGBDSf"/>
</dbReference>
<dbReference type="Proteomes" id="UP001500280">
    <property type="component" value="Unassembled WGS sequence"/>
</dbReference>
<comment type="caution">
    <text evidence="9">The sequence shown here is derived from an EMBL/GenBank/DDBJ whole genome shotgun (WGS) entry which is preliminary data.</text>
</comment>
<dbReference type="InterPro" id="IPR002477">
    <property type="entry name" value="Peptidoglycan-bd-like"/>
</dbReference>
<keyword evidence="3" id="KW-0732">Signal</keyword>
<accession>A0ABN2GTI1</accession>
<dbReference type="SUPFAM" id="SSF55166">
    <property type="entry name" value="Hedgehog/DD-peptidase"/>
    <property type="match status" value="1"/>
</dbReference>
<sequence length="330" mass="35054">MSRSAVPMMAVRGGVLLVVAWLLLVGGSLTAQAFPQAAWPTQSKGSRGADVEAIQQLLVHAGQTVAVDGDFGSGTDAAVRAFQTARGLGADGRVGPNTWGALAVSLRQGDNNNAVRALQRQLNVKRGLGLSVDGSFGPATYAAVVDFQRHAGIEDNGEVGPITWRNLIWHYQLVDRPEVAAICTKASDVNGDSAHWGTAAAVGQLTAAAGRVYSSGLGPVAARDLSFEHGGNIPDHASHEVGLDADVQLMRNDHAQCTGTSRISRFDVQYSRTATRELIQAIRATGRVKVIFFNDPVLISEGLVQSQDNHDDHLHVRYCESVHPNSSYSC</sequence>
<keyword evidence="4" id="KW-0574">Periplasm</keyword>
<dbReference type="InterPro" id="IPR005073">
    <property type="entry name" value="Peptidase_M74"/>
</dbReference>
<dbReference type="SUPFAM" id="SSF47090">
    <property type="entry name" value="PGBD-like"/>
    <property type="match status" value="2"/>
</dbReference>
<evidence type="ECO:0000256" key="1">
    <source>
        <dbReference type="ARBA" id="ARBA00022670"/>
    </source>
</evidence>
<gene>
    <name evidence="9" type="ORF">GCM10009745_19820</name>
</gene>
<keyword evidence="1" id="KW-0645">Protease</keyword>
<reference evidence="9 10" key="1">
    <citation type="journal article" date="2019" name="Int. J. Syst. Evol. Microbiol.">
        <title>The Global Catalogue of Microorganisms (GCM) 10K type strain sequencing project: providing services to taxonomists for standard genome sequencing and annotation.</title>
        <authorList>
            <consortium name="The Broad Institute Genomics Platform"/>
            <consortium name="The Broad Institute Genome Sequencing Center for Infectious Disease"/>
            <person name="Wu L."/>
            <person name="Ma J."/>
        </authorList>
    </citation>
    <scope>NUCLEOTIDE SEQUENCE [LARGE SCALE GENOMIC DNA]</scope>
    <source>
        <strain evidence="9 10">JCM 14307</strain>
    </source>
</reference>
<keyword evidence="6" id="KW-0862">Zinc</keyword>
<evidence type="ECO:0000256" key="5">
    <source>
        <dbReference type="ARBA" id="ARBA00022801"/>
    </source>
</evidence>
<name>A0ABN2GTI1_9ACTN</name>
<evidence type="ECO:0000256" key="4">
    <source>
        <dbReference type="ARBA" id="ARBA00022764"/>
    </source>
</evidence>
<dbReference type="InterPro" id="IPR036365">
    <property type="entry name" value="PGBD-like_sf"/>
</dbReference>
<dbReference type="Pfam" id="PF01471">
    <property type="entry name" value="PG_binding_1"/>
    <property type="match status" value="2"/>
</dbReference>
<organism evidence="9 10">
    <name type="scientific">Kribbella yunnanensis</name>
    <dbReference type="NCBI Taxonomy" id="190194"/>
    <lineage>
        <taxon>Bacteria</taxon>
        <taxon>Bacillati</taxon>
        <taxon>Actinomycetota</taxon>
        <taxon>Actinomycetes</taxon>
        <taxon>Propionibacteriales</taxon>
        <taxon>Kribbellaceae</taxon>
        <taxon>Kribbella</taxon>
    </lineage>
</organism>
<evidence type="ECO:0000313" key="9">
    <source>
        <dbReference type="EMBL" id="GAA1676596.1"/>
    </source>
</evidence>
<feature type="domain" description="Peptidoglycan binding-like" evidence="8">
    <location>
        <begin position="47"/>
        <end position="102"/>
    </location>
</feature>
<dbReference type="EMBL" id="BAAANF010000006">
    <property type="protein sequence ID" value="GAA1676596.1"/>
    <property type="molecule type" value="Genomic_DNA"/>
</dbReference>
<keyword evidence="5" id="KW-0378">Hydrolase</keyword>
<dbReference type="Gene3D" id="3.30.1380.10">
    <property type="match status" value="1"/>
</dbReference>
<keyword evidence="10" id="KW-1185">Reference proteome</keyword>
<dbReference type="Pfam" id="PF03411">
    <property type="entry name" value="Peptidase_M74"/>
    <property type="match status" value="1"/>
</dbReference>
<evidence type="ECO:0000256" key="2">
    <source>
        <dbReference type="ARBA" id="ARBA00022723"/>
    </source>
</evidence>
<evidence type="ECO:0000259" key="8">
    <source>
        <dbReference type="Pfam" id="PF01471"/>
    </source>
</evidence>
<dbReference type="InterPro" id="IPR009045">
    <property type="entry name" value="Zn_M74/Hedgehog-like"/>
</dbReference>
<evidence type="ECO:0000256" key="6">
    <source>
        <dbReference type="ARBA" id="ARBA00022833"/>
    </source>
</evidence>
<proteinExistence type="predicted"/>
<keyword evidence="2" id="KW-0479">Metal-binding</keyword>
<protein>
    <recommendedName>
        <fullName evidence="8">Peptidoglycan binding-like domain-containing protein</fullName>
    </recommendedName>
</protein>